<protein>
    <recommendedName>
        <fullName evidence="1">Sulfatase-modifying factor enzyme-like domain-containing protein</fullName>
    </recommendedName>
</protein>
<dbReference type="PANTHER" id="PTHR23150">
    <property type="entry name" value="SULFATASE MODIFYING FACTOR 1, 2"/>
    <property type="match status" value="1"/>
</dbReference>
<dbReference type="AlphaFoldDB" id="A0A382XB56"/>
<accession>A0A382XB56</accession>
<dbReference type="SUPFAM" id="SSF56436">
    <property type="entry name" value="C-type lectin-like"/>
    <property type="match status" value="1"/>
</dbReference>
<dbReference type="Pfam" id="PF03781">
    <property type="entry name" value="FGE-sulfatase"/>
    <property type="match status" value="1"/>
</dbReference>
<reference evidence="2" key="1">
    <citation type="submission" date="2018-05" db="EMBL/GenBank/DDBJ databases">
        <authorList>
            <person name="Lanie J.A."/>
            <person name="Ng W.-L."/>
            <person name="Kazmierczak K.M."/>
            <person name="Andrzejewski T.M."/>
            <person name="Davidsen T.M."/>
            <person name="Wayne K.J."/>
            <person name="Tettelin H."/>
            <person name="Glass J.I."/>
            <person name="Rusch D."/>
            <person name="Podicherti R."/>
            <person name="Tsui H.-C.T."/>
            <person name="Winkler M.E."/>
        </authorList>
    </citation>
    <scope>NUCLEOTIDE SEQUENCE</scope>
</reference>
<dbReference type="EMBL" id="UINC01166078">
    <property type="protein sequence ID" value="SVD67835.1"/>
    <property type="molecule type" value="Genomic_DNA"/>
</dbReference>
<feature type="domain" description="Sulfatase-modifying factor enzyme-like" evidence="1">
    <location>
        <begin position="40"/>
        <end position="117"/>
    </location>
</feature>
<dbReference type="Gene3D" id="3.90.1580.10">
    <property type="entry name" value="paralog of FGE (formylglycine-generating enzyme)"/>
    <property type="match status" value="1"/>
</dbReference>
<gene>
    <name evidence="2" type="ORF">METZ01_LOCUS420689</name>
</gene>
<name>A0A382XB56_9ZZZZ</name>
<evidence type="ECO:0000313" key="2">
    <source>
        <dbReference type="EMBL" id="SVD67835.1"/>
    </source>
</evidence>
<dbReference type="PROSITE" id="PS51257">
    <property type="entry name" value="PROKAR_LIPOPROTEIN"/>
    <property type="match status" value="1"/>
</dbReference>
<dbReference type="PANTHER" id="PTHR23150:SF19">
    <property type="entry name" value="FORMYLGLYCINE-GENERATING ENZYME"/>
    <property type="match status" value="1"/>
</dbReference>
<dbReference type="InterPro" id="IPR016187">
    <property type="entry name" value="CTDL_fold"/>
</dbReference>
<dbReference type="InterPro" id="IPR005532">
    <property type="entry name" value="SUMF_dom"/>
</dbReference>
<dbReference type="InterPro" id="IPR051043">
    <property type="entry name" value="Sulfatase_Mod_Factor_Kinase"/>
</dbReference>
<sequence length="133" mass="15279">MIFLKSRSHFFISSKPGFWLPGCLILLLGTGGCLWDSAPEGMVLVSGGEFKMGTDLVDLENHALSVGLPKPWYADEFPERKVYLKDFYIDQYEVTNRQYYIFCQATDRKPPRTWGGLKYPDGRDEYPVSHVNF</sequence>
<proteinExistence type="predicted"/>
<evidence type="ECO:0000259" key="1">
    <source>
        <dbReference type="Pfam" id="PF03781"/>
    </source>
</evidence>
<dbReference type="GO" id="GO:0120147">
    <property type="term" value="F:formylglycine-generating oxidase activity"/>
    <property type="evidence" value="ECO:0007669"/>
    <property type="project" value="TreeGrafter"/>
</dbReference>
<feature type="non-terminal residue" evidence="2">
    <location>
        <position position="133"/>
    </location>
</feature>
<dbReference type="InterPro" id="IPR042095">
    <property type="entry name" value="SUMF_sf"/>
</dbReference>
<organism evidence="2">
    <name type="scientific">marine metagenome</name>
    <dbReference type="NCBI Taxonomy" id="408172"/>
    <lineage>
        <taxon>unclassified sequences</taxon>
        <taxon>metagenomes</taxon>
        <taxon>ecological metagenomes</taxon>
    </lineage>
</organism>